<comment type="similarity">
    <text evidence="6">Belongs to the exbB/tolQ family.</text>
</comment>
<dbReference type="InterPro" id="IPR002898">
    <property type="entry name" value="MotA_ExbB_proton_chnl"/>
</dbReference>
<proteinExistence type="inferred from homology"/>
<dbReference type="GO" id="GO:0005886">
    <property type="term" value="C:plasma membrane"/>
    <property type="evidence" value="ECO:0007669"/>
    <property type="project" value="UniProtKB-SubCell"/>
</dbReference>
<dbReference type="GO" id="GO:0017038">
    <property type="term" value="P:protein import"/>
    <property type="evidence" value="ECO:0007669"/>
    <property type="project" value="TreeGrafter"/>
</dbReference>
<evidence type="ECO:0000256" key="6">
    <source>
        <dbReference type="RuleBase" id="RU004057"/>
    </source>
</evidence>
<dbReference type="Pfam" id="PF01618">
    <property type="entry name" value="MotA_ExbB"/>
    <property type="match status" value="1"/>
</dbReference>
<feature type="transmembrane region" description="Helical" evidence="7">
    <location>
        <begin position="113"/>
        <end position="136"/>
    </location>
</feature>
<keyword evidence="2" id="KW-1003">Cell membrane</keyword>
<protein>
    <submittedName>
        <fullName evidence="9">MotA/TolQ/ExbB proton channel family protein</fullName>
    </submittedName>
</protein>
<dbReference type="AlphaFoldDB" id="A0A2D2D4Z8"/>
<evidence type="ECO:0000256" key="2">
    <source>
        <dbReference type="ARBA" id="ARBA00022475"/>
    </source>
</evidence>
<evidence type="ECO:0000256" key="7">
    <source>
        <dbReference type="SAM" id="Phobius"/>
    </source>
</evidence>
<dbReference type="STRING" id="595536.GCA_000178815_00986"/>
<dbReference type="PANTHER" id="PTHR30625:SF11">
    <property type="entry name" value="MOTA_TOLQ_EXBB PROTON CHANNEL DOMAIN-CONTAINING PROTEIN"/>
    <property type="match status" value="1"/>
</dbReference>
<dbReference type="KEGG" id="mtw:CQW49_21055"/>
<dbReference type="PANTHER" id="PTHR30625">
    <property type="entry name" value="PROTEIN TOLQ"/>
    <property type="match status" value="1"/>
</dbReference>
<evidence type="ECO:0000313" key="9">
    <source>
        <dbReference type="EMBL" id="ATQ70097.1"/>
    </source>
</evidence>
<reference evidence="10" key="1">
    <citation type="submission" date="2017-10" db="EMBL/GenBank/DDBJ databases">
        <title>Completed PacBio SMRT sequence of Methylosinus trichosporium OB3b reveals presence of a third large plasmid.</title>
        <authorList>
            <person name="Charles T.C."/>
            <person name="Lynch M.D.J."/>
            <person name="Heil J.R."/>
            <person name="Cheng J."/>
        </authorList>
    </citation>
    <scope>NUCLEOTIDE SEQUENCE [LARGE SCALE GENOMIC DNA]</scope>
    <source>
        <strain evidence="10">OB3b</strain>
    </source>
</reference>
<keyword evidence="10" id="KW-1185">Reference proteome</keyword>
<evidence type="ECO:0000256" key="3">
    <source>
        <dbReference type="ARBA" id="ARBA00022692"/>
    </source>
</evidence>
<name>A0A2D2D4Z8_METT3</name>
<accession>A0A2D2D4Z8</accession>
<keyword evidence="3 7" id="KW-0812">Transmembrane</keyword>
<evidence type="ECO:0000259" key="8">
    <source>
        <dbReference type="Pfam" id="PF01618"/>
    </source>
</evidence>
<organism evidence="9 10">
    <name type="scientific">Methylosinus trichosporium (strain ATCC 35070 / NCIMB 11131 / UNIQEM 75 / OB3b)</name>
    <dbReference type="NCBI Taxonomy" id="595536"/>
    <lineage>
        <taxon>Bacteria</taxon>
        <taxon>Pseudomonadati</taxon>
        <taxon>Pseudomonadota</taxon>
        <taxon>Alphaproteobacteria</taxon>
        <taxon>Hyphomicrobiales</taxon>
        <taxon>Methylocystaceae</taxon>
        <taxon>Methylosinus</taxon>
    </lineage>
</organism>
<feature type="transmembrane region" description="Helical" evidence="7">
    <location>
        <begin position="156"/>
        <end position="177"/>
    </location>
</feature>
<keyword evidence="5 7" id="KW-0472">Membrane</keyword>
<sequence length="224" mass="24321">MSFDRIIELAAGSGGILYVMPLMLLLALTVSFERSWCLGGLVRRCRAVMARLSALDHIDRAAIGAEIERLREGPIARILRAAREAPNLRDRTLLQARIEEAILQEVPAIDRSLWLLDTIVTLAPLLGLLGTIIGMFNSFQVLGKPGSSPTDITAGVAEALVATAAGLFIAIVGVFFFNGLQTRVRLHVHQLETLKMVLVNRMAIVDDSAAREASPFRPIAAAEE</sequence>
<gene>
    <name evidence="9" type="ORF">CQW49_21055</name>
</gene>
<feature type="transmembrane region" description="Helical" evidence="7">
    <location>
        <begin position="6"/>
        <end position="28"/>
    </location>
</feature>
<dbReference type="EMBL" id="CP023737">
    <property type="protein sequence ID" value="ATQ70097.1"/>
    <property type="molecule type" value="Genomic_DNA"/>
</dbReference>
<evidence type="ECO:0000256" key="1">
    <source>
        <dbReference type="ARBA" id="ARBA00004651"/>
    </source>
</evidence>
<keyword evidence="6" id="KW-0653">Protein transport</keyword>
<dbReference type="InterPro" id="IPR050790">
    <property type="entry name" value="ExbB/TolQ_transport"/>
</dbReference>
<dbReference type="RefSeq" id="WP_003614783.1">
    <property type="nucleotide sequence ID" value="NZ_ADVE02000001.1"/>
</dbReference>
<dbReference type="Proteomes" id="UP000230709">
    <property type="component" value="Chromosome"/>
</dbReference>
<comment type="subcellular location">
    <subcellularLocation>
        <location evidence="1">Cell membrane</location>
        <topology evidence="1">Multi-pass membrane protein</topology>
    </subcellularLocation>
    <subcellularLocation>
        <location evidence="6">Membrane</location>
        <topology evidence="6">Multi-pass membrane protein</topology>
    </subcellularLocation>
</comment>
<feature type="domain" description="MotA/TolQ/ExbB proton channel" evidence="8">
    <location>
        <begin position="73"/>
        <end position="192"/>
    </location>
</feature>
<keyword evidence="6" id="KW-0813">Transport</keyword>
<keyword evidence="4 7" id="KW-1133">Transmembrane helix</keyword>
<evidence type="ECO:0000256" key="4">
    <source>
        <dbReference type="ARBA" id="ARBA00022989"/>
    </source>
</evidence>
<evidence type="ECO:0000313" key="10">
    <source>
        <dbReference type="Proteomes" id="UP000230709"/>
    </source>
</evidence>
<evidence type="ECO:0000256" key="5">
    <source>
        <dbReference type="ARBA" id="ARBA00023136"/>
    </source>
</evidence>